<feature type="transmembrane region" description="Helical" evidence="3">
    <location>
        <begin position="129"/>
        <end position="148"/>
    </location>
</feature>
<protein>
    <recommendedName>
        <fullName evidence="6">DUF2335 domain-containing protein</fullName>
    </recommendedName>
</protein>
<feature type="region of interest" description="Disordered" evidence="2">
    <location>
        <begin position="1"/>
        <end position="28"/>
    </location>
</feature>
<keyword evidence="1" id="KW-0175">Coiled coil</keyword>
<keyword evidence="3" id="KW-1133">Transmembrane helix</keyword>
<evidence type="ECO:0000313" key="5">
    <source>
        <dbReference type="Proteomes" id="UP001268610"/>
    </source>
</evidence>
<gene>
    <name evidence="4" type="ORF">RJJ65_16955</name>
</gene>
<dbReference type="EMBL" id="JAVLSF010000008">
    <property type="protein sequence ID" value="MDR9774323.1"/>
    <property type="molecule type" value="Genomic_DNA"/>
</dbReference>
<sequence length="151" mass="16290">MAGNPGGGQSVEEETTEEGAHTITSEVDLPKRYEPAWKRLGQSLNDDDLKSGALMKMFVNELHRLSEESVELRTLRAEFHQADKEVAVLKATKGQSAELSALSNFLIAAGGVVGGIGTSMIFAQQWVSGILILAAGLLCIAFPHLIAWKNR</sequence>
<evidence type="ECO:0000256" key="1">
    <source>
        <dbReference type="SAM" id="Coils"/>
    </source>
</evidence>
<proteinExistence type="predicted"/>
<keyword evidence="3" id="KW-0812">Transmembrane</keyword>
<reference evidence="4" key="1">
    <citation type="submission" date="2023-04" db="EMBL/GenBank/DDBJ databases">
        <title>Genomic characterization of faba bean (Vicia faba) microsymbionts in Mexican soils.</title>
        <authorList>
            <person name="Rivera Orduna F.N."/>
            <person name="Guevara-Luna J."/>
            <person name="Yan J."/>
            <person name="Arroyo-Herrera I."/>
            <person name="Li Y."/>
            <person name="Vasquez-Murrieta M.S."/>
            <person name="Wang E.T."/>
        </authorList>
    </citation>
    <scope>NUCLEOTIDE SEQUENCE</scope>
    <source>
        <strain evidence="4">CH26</strain>
    </source>
</reference>
<keyword evidence="3" id="KW-0472">Membrane</keyword>
<feature type="transmembrane region" description="Helical" evidence="3">
    <location>
        <begin position="99"/>
        <end position="123"/>
    </location>
</feature>
<organism evidence="4 5">
    <name type="scientific">Rhizobium hidalgonense</name>
    <dbReference type="NCBI Taxonomy" id="1538159"/>
    <lineage>
        <taxon>Bacteria</taxon>
        <taxon>Pseudomonadati</taxon>
        <taxon>Pseudomonadota</taxon>
        <taxon>Alphaproteobacteria</taxon>
        <taxon>Hyphomicrobiales</taxon>
        <taxon>Rhizobiaceae</taxon>
        <taxon>Rhizobium/Agrobacterium group</taxon>
        <taxon>Rhizobium</taxon>
    </lineage>
</organism>
<name>A0AAJ2GWF4_9HYPH</name>
<accession>A0AAJ2GWF4</accession>
<dbReference type="Proteomes" id="UP001268610">
    <property type="component" value="Unassembled WGS sequence"/>
</dbReference>
<dbReference type="RefSeq" id="WP_310865612.1">
    <property type="nucleotide sequence ID" value="NZ_JAVLSF010000008.1"/>
</dbReference>
<feature type="coiled-coil region" evidence="1">
    <location>
        <begin position="65"/>
        <end position="92"/>
    </location>
</feature>
<comment type="caution">
    <text evidence="4">The sequence shown here is derived from an EMBL/GenBank/DDBJ whole genome shotgun (WGS) entry which is preliminary data.</text>
</comment>
<evidence type="ECO:0000313" key="4">
    <source>
        <dbReference type="EMBL" id="MDR9774323.1"/>
    </source>
</evidence>
<dbReference type="AlphaFoldDB" id="A0AAJ2GWF4"/>
<evidence type="ECO:0008006" key="6">
    <source>
        <dbReference type="Google" id="ProtNLM"/>
    </source>
</evidence>
<evidence type="ECO:0000256" key="3">
    <source>
        <dbReference type="SAM" id="Phobius"/>
    </source>
</evidence>
<evidence type="ECO:0000256" key="2">
    <source>
        <dbReference type="SAM" id="MobiDB-lite"/>
    </source>
</evidence>